<gene>
    <name evidence="2" type="ORF">DdX_20312</name>
</gene>
<protein>
    <recommendedName>
        <fullName evidence="4">Secreted protein</fullName>
    </recommendedName>
</protein>
<keyword evidence="3" id="KW-1185">Reference proteome</keyword>
<accession>A0AAD4QWA7</accession>
<feature type="signal peptide" evidence="1">
    <location>
        <begin position="1"/>
        <end position="17"/>
    </location>
</feature>
<feature type="chain" id="PRO_5042038348" description="Secreted protein" evidence="1">
    <location>
        <begin position="18"/>
        <end position="122"/>
    </location>
</feature>
<dbReference type="EMBL" id="JAKKPZ010000554">
    <property type="protein sequence ID" value="KAI1694058.1"/>
    <property type="molecule type" value="Genomic_DNA"/>
</dbReference>
<sequence length="122" mass="13896">MNFTLLIVTLVLAQATGCVVKEVEEEKRLRCMNGTTTYGYLGYTAPDAEAFHKIKIYILQAFPGYPEIEVTSALLKYFIKKIAKPNGFKQIILSVDWGRASKLEFVNRSLFTNDQYNHIVNL</sequence>
<organism evidence="2 3">
    <name type="scientific">Ditylenchus destructor</name>
    <dbReference type="NCBI Taxonomy" id="166010"/>
    <lineage>
        <taxon>Eukaryota</taxon>
        <taxon>Metazoa</taxon>
        <taxon>Ecdysozoa</taxon>
        <taxon>Nematoda</taxon>
        <taxon>Chromadorea</taxon>
        <taxon>Rhabditida</taxon>
        <taxon>Tylenchina</taxon>
        <taxon>Tylenchomorpha</taxon>
        <taxon>Sphaerularioidea</taxon>
        <taxon>Anguinidae</taxon>
        <taxon>Anguininae</taxon>
        <taxon>Ditylenchus</taxon>
    </lineage>
</organism>
<reference evidence="2" key="1">
    <citation type="submission" date="2022-01" db="EMBL/GenBank/DDBJ databases">
        <title>Genome Sequence Resource for Two Populations of Ditylenchus destructor, the Migratory Endoparasitic Phytonematode.</title>
        <authorList>
            <person name="Zhang H."/>
            <person name="Lin R."/>
            <person name="Xie B."/>
        </authorList>
    </citation>
    <scope>NUCLEOTIDE SEQUENCE</scope>
    <source>
        <strain evidence="2">BazhouSP</strain>
    </source>
</reference>
<evidence type="ECO:0000313" key="3">
    <source>
        <dbReference type="Proteomes" id="UP001201812"/>
    </source>
</evidence>
<evidence type="ECO:0000313" key="2">
    <source>
        <dbReference type="EMBL" id="KAI1694058.1"/>
    </source>
</evidence>
<comment type="caution">
    <text evidence="2">The sequence shown here is derived from an EMBL/GenBank/DDBJ whole genome shotgun (WGS) entry which is preliminary data.</text>
</comment>
<dbReference type="AlphaFoldDB" id="A0AAD4QWA7"/>
<proteinExistence type="predicted"/>
<keyword evidence="1" id="KW-0732">Signal</keyword>
<dbReference type="Proteomes" id="UP001201812">
    <property type="component" value="Unassembled WGS sequence"/>
</dbReference>
<name>A0AAD4QWA7_9BILA</name>
<evidence type="ECO:0000256" key="1">
    <source>
        <dbReference type="SAM" id="SignalP"/>
    </source>
</evidence>
<evidence type="ECO:0008006" key="4">
    <source>
        <dbReference type="Google" id="ProtNLM"/>
    </source>
</evidence>